<accession>A0A1G2G0E5</accession>
<dbReference type="PANTHER" id="PTHR30151">
    <property type="entry name" value="ALKANE SULFONATE ABC TRANSPORTER-RELATED, MEMBRANE SUBUNIT"/>
    <property type="match status" value="1"/>
</dbReference>
<name>A0A1G2G0E5_9BACT</name>
<evidence type="ECO:0000256" key="1">
    <source>
        <dbReference type="ARBA" id="ARBA00004651"/>
    </source>
</evidence>
<feature type="transmembrane region" description="Helical" evidence="7">
    <location>
        <begin position="132"/>
        <end position="151"/>
    </location>
</feature>
<dbReference type="EMBL" id="MHNK01000015">
    <property type="protein sequence ID" value="OGZ43462.1"/>
    <property type="molecule type" value="Genomic_DNA"/>
</dbReference>
<evidence type="ECO:0000256" key="4">
    <source>
        <dbReference type="ARBA" id="ARBA00022692"/>
    </source>
</evidence>
<feature type="transmembrane region" description="Helical" evidence="7">
    <location>
        <begin position="25"/>
        <end position="43"/>
    </location>
</feature>
<feature type="transmembrane region" description="Helical" evidence="7">
    <location>
        <begin position="107"/>
        <end position="126"/>
    </location>
</feature>
<proteinExistence type="predicted"/>
<dbReference type="Proteomes" id="UP000177480">
    <property type="component" value="Unassembled WGS sequence"/>
</dbReference>
<dbReference type="STRING" id="1802114.A2719_05595"/>
<reference evidence="8 9" key="1">
    <citation type="journal article" date="2016" name="Nat. Commun.">
        <title>Thousands of microbial genomes shed light on interconnected biogeochemical processes in an aquifer system.</title>
        <authorList>
            <person name="Anantharaman K."/>
            <person name="Brown C.T."/>
            <person name="Hug L.A."/>
            <person name="Sharon I."/>
            <person name="Castelle C.J."/>
            <person name="Probst A.J."/>
            <person name="Thomas B.C."/>
            <person name="Singh A."/>
            <person name="Wilkins M.J."/>
            <person name="Karaoz U."/>
            <person name="Brodie E.L."/>
            <person name="Williams K.H."/>
            <person name="Hubbard S.S."/>
            <person name="Banfield J.F."/>
        </authorList>
    </citation>
    <scope>NUCLEOTIDE SEQUENCE [LARGE SCALE GENOMIC DNA]</scope>
</reference>
<keyword evidence="5 7" id="KW-1133">Transmembrane helix</keyword>
<dbReference type="PANTHER" id="PTHR30151:SF0">
    <property type="entry name" value="ABC TRANSPORTER PERMEASE PROTEIN MJ0413-RELATED"/>
    <property type="match status" value="1"/>
</dbReference>
<organism evidence="8 9">
    <name type="scientific">Candidatus Ryanbacteria bacterium RIFCSPHIGHO2_01_FULL_45_22</name>
    <dbReference type="NCBI Taxonomy" id="1802114"/>
    <lineage>
        <taxon>Bacteria</taxon>
        <taxon>Candidatus Ryaniibacteriota</taxon>
    </lineage>
</organism>
<keyword evidence="2" id="KW-0813">Transport</keyword>
<feature type="transmembrane region" description="Helical" evidence="7">
    <location>
        <begin position="228"/>
        <end position="250"/>
    </location>
</feature>
<dbReference type="InterPro" id="IPR035906">
    <property type="entry name" value="MetI-like_sf"/>
</dbReference>
<keyword evidence="4 7" id="KW-0812">Transmembrane</keyword>
<dbReference type="AlphaFoldDB" id="A0A1G2G0E5"/>
<protein>
    <submittedName>
        <fullName evidence="8">Nitrate ABC transporter permease</fullName>
    </submittedName>
</protein>
<dbReference type="GO" id="GO:0005886">
    <property type="term" value="C:plasma membrane"/>
    <property type="evidence" value="ECO:0007669"/>
    <property type="project" value="UniProtKB-SubCell"/>
</dbReference>
<keyword evidence="3" id="KW-1003">Cell membrane</keyword>
<comment type="caution">
    <text evidence="8">The sequence shown here is derived from an EMBL/GenBank/DDBJ whole genome shotgun (WGS) entry which is preliminary data.</text>
</comment>
<sequence>MQSLSGWNVVRKALSPNQACSKTELGIIIGAQVIFAFLFWIIWAPPIVPRPLEVVHAFQKLWMRDGLGVELAMSFMVNLEALAISSIISLGLAYLSVTQFVRIIASAASKLRFLGLTGLSLMFTYLTPDGHWLKVSLLVFGMTVFFVTAMASEVANIPKAEFDHARTLRMSEWRVVWEVVVLGKMDVAIETIRQNAAIGWMMLTMVEGIVKSEGGVGAMLLNENKHMLLDAVFAIQLTILLVGLLFDYIIGVSKNIACPWVSLSLQRR</sequence>
<evidence type="ECO:0000256" key="7">
    <source>
        <dbReference type="SAM" id="Phobius"/>
    </source>
</evidence>
<gene>
    <name evidence="8" type="ORF">A2719_05595</name>
</gene>
<comment type="subcellular location">
    <subcellularLocation>
        <location evidence="1">Cell membrane</location>
        <topology evidence="1">Multi-pass membrane protein</topology>
    </subcellularLocation>
</comment>
<evidence type="ECO:0000313" key="8">
    <source>
        <dbReference type="EMBL" id="OGZ43462.1"/>
    </source>
</evidence>
<dbReference type="SUPFAM" id="SSF161098">
    <property type="entry name" value="MetI-like"/>
    <property type="match status" value="1"/>
</dbReference>
<evidence type="ECO:0000313" key="9">
    <source>
        <dbReference type="Proteomes" id="UP000177480"/>
    </source>
</evidence>
<evidence type="ECO:0000256" key="2">
    <source>
        <dbReference type="ARBA" id="ARBA00022448"/>
    </source>
</evidence>
<evidence type="ECO:0000256" key="3">
    <source>
        <dbReference type="ARBA" id="ARBA00022475"/>
    </source>
</evidence>
<keyword evidence="6 7" id="KW-0472">Membrane</keyword>
<feature type="transmembrane region" description="Helical" evidence="7">
    <location>
        <begin position="71"/>
        <end position="95"/>
    </location>
</feature>
<evidence type="ECO:0000256" key="5">
    <source>
        <dbReference type="ARBA" id="ARBA00022989"/>
    </source>
</evidence>
<dbReference type="Gene3D" id="1.10.3720.10">
    <property type="entry name" value="MetI-like"/>
    <property type="match status" value="1"/>
</dbReference>
<evidence type="ECO:0000256" key="6">
    <source>
        <dbReference type="ARBA" id="ARBA00023136"/>
    </source>
</evidence>